<gene>
    <name evidence="9" type="ORF">Anas_05232</name>
</gene>
<evidence type="ECO:0000313" key="10">
    <source>
        <dbReference type="Proteomes" id="UP000326759"/>
    </source>
</evidence>
<proteinExistence type="inferred from homology"/>
<dbReference type="GO" id="GO:0016020">
    <property type="term" value="C:membrane"/>
    <property type="evidence" value="ECO:0007669"/>
    <property type="project" value="UniProtKB-SubCell"/>
</dbReference>
<evidence type="ECO:0000256" key="1">
    <source>
        <dbReference type="ARBA" id="ARBA00004141"/>
    </source>
</evidence>
<evidence type="ECO:0000256" key="5">
    <source>
        <dbReference type="ARBA" id="ARBA00022989"/>
    </source>
</evidence>
<feature type="compositionally biased region" description="Basic and acidic residues" evidence="7">
    <location>
        <begin position="350"/>
        <end position="389"/>
    </location>
</feature>
<dbReference type="InterPro" id="IPR002657">
    <property type="entry name" value="BilAc:Na_symport/Acr3"/>
</dbReference>
<dbReference type="EMBL" id="SEYY01019760">
    <property type="protein sequence ID" value="KAB7497909.1"/>
    <property type="molecule type" value="Genomic_DNA"/>
</dbReference>
<dbReference type="InterPro" id="IPR038770">
    <property type="entry name" value="Na+/solute_symporter_sf"/>
</dbReference>
<comment type="subcellular location">
    <subcellularLocation>
        <location evidence="1">Membrane</location>
        <topology evidence="1">Multi-pass membrane protein</topology>
    </subcellularLocation>
</comment>
<feature type="transmembrane region" description="Helical" evidence="8">
    <location>
        <begin position="186"/>
        <end position="206"/>
    </location>
</feature>
<accession>A0A5N5SW46</accession>
<evidence type="ECO:0000256" key="6">
    <source>
        <dbReference type="ARBA" id="ARBA00023136"/>
    </source>
</evidence>
<evidence type="ECO:0000256" key="4">
    <source>
        <dbReference type="ARBA" id="ARBA00022847"/>
    </source>
</evidence>
<keyword evidence="6 8" id="KW-0472">Membrane</keyword>
<organism evidence="9 10">
    <name type="scientific">Armadillidium nasatum</name>
    <dbReference type="NCBI Taxonomy" id="96803"/>
    <lineage>
        <taxon>Eukaryota</taxon>
        <taxon>Metazoa</taxon>
        <taxon>Ecdysozoa</taxon>
        <taxon>Arthropoda</taxon>
        <taxon>Crustacea</taxon>
        <taxon>Multicrustacea</taxon>
        <taxon>Malacostraca</taxon>
        <taxon>Eumalacostraca</taxon>
        <taxon>Peracarida</taxon>
        <taxon>Isopoda</taxon>
        <taxon>Oniscidea</taxon>
        <taxon>Crinocheta</taxon>
        <taxon>Armadillidiidae</taxon>
        <taxon>Armadillidium</taxon>
    </lineage>
</organism>
<evidence type="ECO:0000313" key="9">
    <source>
        <dbReference type="EMBL" id="KAB7497909.1"/>
    </source>
</evidence>
<evidence type="ECO:0000256" key="2">
    <source>
        <dbReference type="ARBA" id="ARBA00006528"/>
    </source>
</evidence>
<dbReference type="Gene3D" id="1.20.1530.20">
    <property type="match status" value="1"/>
</dbReference>
<feature type="transmembrane region" description="Helical" evidence="8">
    <location>
        <begin position="218"/>
        <end position="241"/>
    </location>
</feature>
<dbReference type="PANTHER" id="PTHR10361:SF28">
    <property type="entry name" value="P3 PROTEIN-RELATED"/>
    <property type="match status" value="1"/>
</dbReference>
<keyword evidence="4" id="KW-0769">Symport</keyword>
<reference evidence="9 10" key="1">
    <citation type="journal article" date="2019" name="PLoS Biol.">
        <title>Sex chromosomes control vertical transmission of feminizing Wolbachia symbionts in an isopod.</title>
        <authorList>
            <person name="Becking T."/>
            <person name="Chebbi M.A."/>
            <person name="Giraud I."/>
            <person name="Moumen B."/>
            <person name="Laverre T."/>
            <person name="Caubet Y."/>
            <person name="Peccoud J."/>
            <person name="Gilbert C."/>
            <person name="Cordaux R."/>
        </authorList>
    </citation>
    <scope>NUCLEOTIDE SEQUENCE [LARGE SCALE GENOMIC DNA]</scope>
    <source>
        <strain evidence="9">ANa2</strain>
        <tissue evidence="9">Whole body excluding digestive tract and cuticle</tissue>
    </source>
</reference>
<evidence type="ECO:0000256" key="3">
    <source>
        <dbReference type="ARBA" id="ARBA00022692"/>
    </source>
</evidence>
<keyword evidence="10" id="KW-1185">Reference proteome</keyword>
<sequence length="399" mass="43968">MIITINIAGFVSVISGHEEVYHTPFSKAEEYQFVNASDAEMVTAEGLINMTAKFIGFNNIKVILYGDGKKILGNDTLLVGVTLKDQKMPAIFEKCLTALLVLLYINMGANIDLDVVKKIVKQPIGPAIGLLSQYICMPLISFGLGLLAFPNEPLFRLGLFTSGCAPGGGLSNMWTHLLGGSLDLSIMMTFASTAFALGTVPLWLLTLGKVIIKEANFVIPYLNVFLGILIMVIPSIIGIIIQLKFKRLTKLMNILLTPLSVFNILFIVTFGVYANLYLFSYMTVLAVLAGFAQTISGLLIGYFIAFICRRTRRERIAIGIETAVQNNNIAFLILKMSLGKPQGDLAVWKVPEKDKSEEPEDESKVKEEKEKIENKDNNNKAREAEEKGIDNPGLENTYL</sequence>
<keyword evidence="5 8" id="KW-1133">Transmembrane helix</keyword>
<dbReference type="Pfam" id="PF01758">
    <property type="entry name" value="SBF"/>
    <property type="match status" value="1"/>
</dbReference>
<name>A0A5N5SW46_9CRUS</name>
<keyword evidence="3 8" id="KW-0812">Transmembrane</keyword>
<dbReference type="InterPro" id="IPR004710">
    <property type="entry name" value="Bilac:Na_transpt"/>
</dbReference>
<evidence type="ECO:0000256" key="7">
    <source>
        <dbReference type="SAM" id="MobiDB-lite"/>
    </source>
</evidence>
<comment type="caution">
    <text evidence="9">The sequence shown here is derived from an EMBL/GenBank/DDBJ whole genome shotgun (WGS) entry which is preliminary data.</text>
</comment>
<keyword evidence="4" id="KW-0813">Transport</keyword>
<feature type="transmembrane region" description="Helical" evidence="8">
    <location>
        <begin position="253"/>
        <end position="273"/>
    </location>
</feature>
<dbReference type="AlphaFoldDB" id="A0A5N5SW46"/>
<feature type="transmembrane region" description="Helical" evidence="8">
    <location>
        <begin position="127"/>
        <end position="149"/>
    </location>
</feature>
<feature type="transmembrane region" description="Helical" evidence="8">
    <location>
        <begin position="279"/>
        <end position="305"/>
    </location>
</feature>
<dbReference type="PANTHER" id="PTHR10361">
    <property type="entry name" value="SODIUM-BILE ACID COTRANSPORTER"/>
    <property type="match status" value="1"/>
</dbReference>
<dbReference type="GO" id="GO:0015293">
    <property type="term" value="F:symporter activity"/>
    <property type="evidence" value="ECO:0007669"/>
    <property type="project" value="UniProtKB-KW"/>
</dbReference>
<protein>
    <submittedName>
        <fullName evidence="9">Solute carrier family 10 member 6</fullName>
    </submittedName>
</protein>
<comment type="similarity">
    <text evidence="2">Belongs to the bile acid:sodium symporter (BASS) (TC 2.A.28) family.</text>
</comment>
<dbReference type="OrthoDB" id="203097at2759"/>
<feature type="region of interest" description="Disordered" evidence="7">
    <location>
        <begin position="349"/>
        <end position="399"/>
    </location>
</feature>
<evidence type="ECO:0000256" key="8">
    <source>
        <dbReference type="SAM" id="Phobius"/>
    </source>
</evidence>
<dbReference type="Proteomes" id="UP000326759">
    <property type="component" value="Unassembled WGS sequence"/>
</dbReference>